<dbReference type="EMBL" id="AGFM01000009">
    <property type="protein sequence ID" value="EHJ62129.1"/>
    <property type="molecule type" value="Genomic_DNA"/>
</dbReference>
<accession>G6E8Q5</accession>
<dbReference type="eggNOG" id="COG5321">
    <property type="taxonomic scope" value="Bacteria"/>
</dbReference>
<dbReference type="STRING" id="1088721.JI59_16490"/>
<comment type="caution">
    <text evidence="1">The sequence shown here is derived from an EMBL/GenBank/DDBJ whole genome shotgun (WGS) entry which is preliminary data.</text>
</comment>
<protein>
    <recommendedName>
        <fullName evidence="3">MmcB family DNA repair protein</fullName>
    </recommendedName>
</protein>
<organism evidence="1 2">
    <name type="scientific">Novosphingobium pentaromativorans US6-1</name>
    <dbReference type="NCBI Taxonomy" id="1088721"/>
    <lineage>
        <taxon>Bacteria</taxon>
        <taxon>Pseudomonadati</taxon>
        <taxon>Pseudomonadota</taxon>
        <taxon>Alphaproteobacteria</taxon>
        <taxon>Sphingomonadales</taxon>
        <taxon>Sphingomonadaceae</taxon>
        <taxon>Novosphingobium</taxon>
    </lineage>
</organism>
<name>G6E8Q5_9SPHN</name>
<evidence type="ECO:0000313" key="2">
    <source>
        <dbReference type="Proteomes" id="UP000004030"/>
    </source>
</evidence>
<evidence type="ECO:0008006" key="3">
    <source>
        <dbReference type="Google" id="ProtNLM"/>
    </source>
</evidence>
<reference evidence="1 2" key="1">
    <citation type="journal article" date="2012" name="J. Bacteriol.">
        <title>Genome sequence of benzo(a)pyrene-degrading bacterium Novosphingobium pentaromativorans US6-1.</title>
        <authorList>
            <person name="Luo Y.R."/>
            <person name="Kang S.G."/>
            <person name="Kim S.J."/>
            <person name="Kim M.R."/>
            <person name="Li N."/>
            <person name="Lee J.H."/>
            <person name="Kwon K.K."/>
        </authorList>
    </citation>
    <scope>NUCLEOTIDE SEQUENCE [LARGE SCALE GENOMIC DNA]</scope>
    <source>
        <strain evidence="1 2">US6-1</strain>
    </source>
</reference>
<dbReference type="AlphaFoldDB" id="G6E8Q5"/>
<dbReference type="PATRIC" id="fig|1088721.3.peg.716"/>
<evidence type="ECO:0000313" key="1">
    <source>
        <dbReference type="EMBL" id="EHJ62129.1"/>
    </source>
</evidence>
<sequence length="321" mass="36094">MDGGKSPDCRRSTSLVDRGLFQGGERPLEVGSMSDHGWKHDELAADLAQYLRNDKRMVWTDMQLGPSGSPRPDVYTLERSYSKPLPTAYECKISRSDLRSDTTSGKWQKYLQFAGAVIFAVPEGLCTPADIPTGCGLIVRKDKVWRNIRKATRQPVTLPMDACMKLLIDGVHRSVERTIPKPREIKLWVEHEAVRKKFGAAVAKAARDLTAAQTEATNYEAQRRAMWQRIDLEAEARKKSHIELAKREAAEYEIAKRDLLAWLGLEEPASVYGIRRRIAELQAECRADVRVEKVENALTRALHSAQQAAKTLEALTQEKAA</sequence>
<keyword evidence="2" id="KW-1185">Reference proteome</keyword>
<gene>
    <name evidence="1" type="ORF">NSU_0726</name>
</gene>
<proteinExistence type="predicted"/>
<dbReference type="Proteomes" id="UP000004030">
    <property type="component" value="Unassembled WGS sequence"/>
</dbReference>